<proteinExistence type="predicted"/>
<name>A0AC35TLB0_9BILA</name>
<reference evidence="2" key="1">
    <citation type="submission" date="2016-11" db="UniProtKB">
        <authorList>
            <consortium name="WormBaseParasite"/>
        </authorList>
    </citation>
    <scope>IDENTIFICATION</scope>
    <source>
        <strain evidence="2">KR3021</strain>
    </source>
</reference>
<sequence length="507" mass="58303">MKRENRVNPPPSSKKKKKVGTSSGTSLVCCQRTNLDHNPPLLCFGGGCKNRQHIICNSKLLSKYATYKCADCNDGRASLTYHGHQSNEANKGNVSVCSKEAVERWILDEEERFPMETTDGVPSASLPTAKFRHNLKGNQRGDFFYIKERDCASIDYDKLKALTHPTVFGSTDYSGMIIPQAFKDPSFIFEEAKPGTLIEVFDSYTQERFKLTPGEVLAIQEIKQEDRCFKMVVLSYVLHDQTFESSLNVYGGGMMPLAATKEQIVMPEFVRTHSWLHKARPKKEAIPPSLWPVLDKLRSFTHLYGLYGEEGTFVNFHQDYSGTSFYYTVMNHGVKVFYIVEKTPRNERLMRESDAKSLNRIFIEGHPEINVIRFKVTRGQILYLPPGYIHAVLTVKDSVVYGGNFLSDVGVEDQCRMFLYELSLKKEDRSLFPHFYEINLLKAYEFMHDFGEPVKRKESSERRMDLSKFIDVLETFFKELLEKKYLQKHIKATKDVLAKIKAFKENL</sequence>
<organism evidence="1 2">
    <name type="scientific">Rhabditophanes sp. KR3021</name>
    <dbReference type="NCBI Taxonomy" id="114890"/>
    <lineage>
        <taxon>Eukaryota</taxon>
        <taxon>Metazoa</taxon>
        <taxon>Ecdysozoa</taxon>
        <taxon>Nematoda</taxon>
        <taxon>Chromadorea</taxon>
        <taxon>Rhabditida</taxon>
        <taxon>Tylenchina</taxon>
        <taxon>Panagrolaimomorpha</taxon>
        <taxon>Strongyloidoidea</taxon>
        <taxon>Alloionematidae</taxon>
        <taxon>Rhabditophanes</taxon>
    </lineage>
</organism>
<accession>A0AC35TLB0</accession>
<dbReference type="WBParaSite" id="RSKR_0000188100.1">
    <property type="protein sequence ID" value="RSKR_0000188100.1"/>
    <property type="gene ID" value="RSKR_0000188100"/>
</dbReference>
<evidence type="ECO:0000313" key="2">
    <source>
        <dbReference type="WBParaSite" id="RSKR_0000188100.1"/>
    </source>
</evidence>
<dbReference type="Proteomes" id="UP000095286">
    <property type="component" value="Unplaced"/>
</dbReference>
<protein>
    <submittedName>
        <fullName evidence="2">JmjC domain-containing protein</fullName>
    </submittedName>
</protein>
<evidence type="ECO:0000313" key="1">
    <source>
        <dbReference type="Proteomes" id="UP000095286"/>
    </source>
</evidence>